<proteinExistence type="predicted"/>
<keyword evidence="1" id="KW-0805">Transcription regulation</keyword>
<dbReference type="InterPro" id="IPR036388">
    <property type="entry name" value="WH-like_DNA-bd_sf"/>
</dbReference>
<keyword evidence="3" id="KW-0804">Transcription</keyword>
<evidence type="ECO:0000313" key="6">
    <source>
        <dbReference type="EMBL" id="MDC3426170.1"/>
    </source>
</evidence>
<evidence type="ECO:0000256" key="4">
    <source>
        <dbReference type="PROSITE-ProRule" id="PRU01091"/>
    </source>
</evidence>
<dbReference type="RefSeq" id="WP_272437994.1">
    <property type="nucleotide sequence ID" value="NZ_JAMQKB010000032.1"/>
</dbReference>
<evidence type="ECO:0000256" key="1">
    <source>
        <dbReference type="ARBA" id="ARBA00023015"/>
    </source>
</evidence>
<keyword evidence="7" id="KW-1185">Reference proteome</keyword>
<feature type="DNA-binding region" description="OmpR/PhoB-type" evidence="4">
    <location>
        <begin position="14"/>
        <end position="76"/>
    </location>
</feature>
<accession>A0A9X3WUZ6</accession>
<comment type="caution">
    <text evidence="6">The sequence shown here is derived from an EMBL/GenBank/DDBJ whole genome shotgun (WGS) entry which is preliminary data.</text>
</comment>
<dbReference type="InterPro" id="IPR001867">
    <property type="entry name" value="OmpR/PhoB-type_DNA-bd"/>
</dbReference>
<dbReference type="GO" id="GO:0003677">
    <property type="term" value="F:DNA binding"/>
    <property type="evidence" value="ECO:0007669"/>
    <property type="project" value="UniProtKB-UniRule"/>
</dbReference>
<feature type="domain" description="OmpR/PhoB-type" evidence="5">
    <location>
        <begin position="14"/>
        <end position="76"/>
    </location>
</feature>
<organism evidence="6 7">
    <name type="scientific">Terrihalobacillus insolitus</name>
    <dbReference type="NCBI Taxonomy" id="2950438"/>
    <lineage>
        <taxon>Bacteria</taxon>
        <taxon>Bacillati</taxon>
        <taxon>Bacillota</taxon>
        <taxon>Bacilli</taxon>
        <taxon>Bacillales</taxon>
        <taxon>Bacillaceae</taxon>
        <taxon>Terrihalobacillus</taxon>
    </lineage>
</organism>
<evidence type="ECO:0000256" key="3">
    <source>
        <dbReference type="ARBA" id="ARBA00023163"/>
    </source>
</evidence>
<sequence>MKAMLRRTSEEQADDVWILQADIKINLNTYEVYVHDTRANLTPTEFKIVTTLAEKPGRVYSRLQLMNIPLIPMSVT</sequence>
<protein>
    <recommendedName>
        <fullName evidence="5">OmpR/PhoB-type domain-containing protein</fullName>
    </recommendedName>
</protein>
<dbReference type="PROSITE" id="PS51755">
    <property type="entry name" value="OMPR_PHOB"/>
    <property type="match status" value="1"/>
</dbReference>
<dbReference type="InterPro" id="IPR016032">
    <property type="entry name" value="Sig_transdc_resp-reg_C-effctor"/>
</dbReference>
<dbReference type="SUPFAM" id="SSF46894">
    <property type="entry name" value="C-terminal effector domain of the bipartite response regulators"/>
    <property type="match status" value="1"/>
</dbReference>
<dbReference type="GO" id="GO:0000160">
    <property type="term" value="P:phosphorelay signal transduction system"/>
    <property type="evidence" value="ECO:0007669"/>
    <property type="project" value="InterPro"/>
</dbReference>
<dbReference type="EMBL" id="JAMQKB010000032">
    <property type="protein sequence ID" value="MDC3426170.1"/>
    <property type="molecule type" value="Genomic_DNA"/>
</dbReference>
<evidence type="ECO:0000259" key="5">
    <source>
        <dbReference type="PROSITE" id="PS51755"/>
    </source>
</evidence>
<dbReference type="CDD" id="cd00383">
    <property type="entry name" value="trans_reg_C"/>
    <property type="match status" value="1"/>
</dbReference>
<dbReference type="Gene3D" id="1.10.10.10">
    <property type="entry name" value="Winged helix-like DNA-binding domain superfamily/Winged helix DNA-binding domain"/>
    <property type="match status" value="1"/>
</dbReference>
<evidence type="ECO:0000313" key="7">
    <source>
        <dbReference type="Proteomes" id="UP001145050"/>
    </source>
</evidence>
<keyword evidence="2 4" id="KW-0238">DNA-binding</keyword>
<reference evidence="6" key="1">
    <citation type="submission" date="2022-06" db="EMBL/GenBank/DDBJ databases">
        <title>Aquibacillus sp. a new bacterium isolated from soil saline samples.</title>
        <authorList>
            <person name="Galisteo C."/>
            <person name="De La Haba R."/>
            <person name="Sanchez-Porro C."/>
            <person name="Ventosa A."/>
        </authorList>
    </citation>
    <scope>NUCLEOTIDE SEQUENCE</scope>
    <source>
        <strain evidence="6">3ASR75-11</strain>
    </source>
</reference>
<dbReference type="GO" id="GO:0006355">
    <property type="term" value="P:regulation of DNA-templated transcription"/>
    <property type="evidence" value="ECO:0007669"/>
    <property type="project" value="InterPro"/>
</dbReference>
<gene>
    <name evidence="6" type="ORF">NC797_16865</name>
</gene>
<name>A0A9X3WUZ6_9BACI</name>
<dbReference type="AlphaFoldDB" id="A0A9X3WUZ6"/>
<dbReference type="Proteomes" id="UP001145050">
    <property type="component" value="Unassembled WGS sequence"/>
</dbReference>
<evidence type="ECO:0000256" key="2">
    <source>
        <dbReference type="ARBA" id="ARBA00023125"/>
    </source>
</evidence>